<evidence type="ECO:0000313" key="3">
    <source>
        <dbReference type="Proteomes" id="UP000257109"/>
    </source>
</evidence>
<feature type="non-terminal residue" evidence="2">
    <location>
        <position position="1"/>
    </location>
</feature>
<name>A0A371FW87_MUCPR</name>
<evidence type="ECO:0000256" key="1">
    <source>
        <dbReference type="SAM" id="MobiDB-lite"/>
    </source>
</evidence>
<evidence type="ECO:0000313" key="2">
    <source>
        <dbReference type="EMBL" id="RDX82542.1"/>
    </source>
</evidence>
<protein>
    <submittedName>
        <fullName evidence="2">Mitochondrial protein</fullName>
    </submittedName>
</protein>
<dbReference type="EMBL" id="QJKJ01007612">
    <property type="protein sequence ID" value="RDX82542.1"/>
    <property type="molecule type" value="Genomic_DNA"/>
</dbReference>
<accession>A0A371FW87</accession>
<gene>
    <name evidence="2" type="ORF">CR513_36654</name>
</gene>
<reference evidence="2" key="1">
    <citation type="submission" date="2018-05" db="EMBL/GenBank/DDBJ databases">
        <title>Draft genome of Mucuna pruriens seed.</title>
        <authorList>
            <person name="Nnadi N.E."/>
            <person name="Vos R."/>
            <person name="Hasami M.H."/>
            <person name="Devisetty U.K."/>
            <person name="Aguiy J.C."/>
        </authorList>
    </citation>
    <scope>NUCLEOTIDE SEQUENCE [LARGE SCALE GENOMIC DNA]</scope>
    <source>
        <strain evidence="2">JCA_2017</strain>
    </source>
</reference>
<dbReference type="AlphaFoldDB" id="A0A371FW87"/>
<sequence>MVSKQELSSGIVVATIRRYPPPSTTRRFYRALCPLTESRHLELSSIKCVVSCATKPQKVSRSKDPPRVTTHRPRGSSLPAREPHTPPSRPLFFATSPPFYSPTPFLPIPTLKSLVGSIEPCRSEFPCHCFFEIVTNHDMVSHIAKARVATETTKQIDKLLMGKYALNILQETSMSSCKLVDSPMDPNMKLMVKHGEPYSNPERYRRLVGKLIYLTITRPDISFVVGVVSQFMQTPCIDHWAAVLRILRYIKKTPRQGLLYEDKGDTHISGYCDADWAGSPIDRQSTTDQMVLTASSPDITRSFSVPAATIPPSAAAELPSPFLLFFFILNFLIASGGRNSSLTIFSTISSGTEKKCP</sequence>
<comment type="caution">
    <text evidence="2">The sequence shown here is derived from an EMBL/GenBank/DDBJ whole genome shotgun (WGS) entry which is preliminary data.</text>
</comment>
<dbReference type="PANTHER" id="PTHR11439">
    <property type="entry name" value="GAG-POL-RELATED RETROTRANSPOSON"/>
    <property type="match status" value="1"/>
</dbReference>
<proteinExistence type="predicted"/>
<dbReference type="PANTHER" id="PTHR11439:SF485">
    <property type="entry name" value="REVERSE TRANSCRIPTASE TY1_COPIA-TYPE DOMAIN-CONTAINING PROTEIN"/>
    <property type="match status" value="1"/>
</dbReference>
<feature type="region of interest" description="Disordered" evidence="1">
    <location>
        <begin position="58"/>
        <end position="88"/>
    </location>
</feature>
<dbReference type="Proteomes" id="UP000257109">
    <property type="component" value="Unassembled WGS sequence"/>
</dbReference>
<keyword evidence="3" id="KW-1185">Reference proteome</keyword>
<organism evidence="2 3">
    <name type="scientific">Mucuna pruriens</name>
    <name type="common">Velvet bean</name>
    <name type="synonym">Dolichos pruriens</name>
    <dbReference type="NCBI Taxonomy" id="157652"/>
    <lineage>
        <taxon>Eukaryota</taxon>
        <taxon>Viridiplantae</taxon>
        <taxon>Streptophyta</taxon>
        <taxon>Embryophyta</taxon>
        <taxon>Tracheophyta</taxon>
        <taxon>Spermatophyta</taxon>
        <taxon>Magnoliopsida</taxon>
        <taxon>eudicotyledons</taxon>
        <taxon>Gunneridae</taxon>
        <taxon>Pentapetalae</taxon>
        <taxon>rosids</taxon>
        <taxon>fabids</taxon>
        <taxon>Fabales</taxon>
        <taxon>Fabaceae</taxon>
        <taxon>Papilionoideae</taxon>
        <taxon>50 kb inversion clade</taxon>
        <taxon>NPAAA clade</taxon>
        <taxon>indigoferoid/millettioid clade</taxon>
        <taxon>Phaseoleae</taxon>
        <taxon>Mucuna</taxon>
    </lineage>
</organism>